<gene>
    <name evidence="5" type="ORF">D915_005880</name>
</gene>
<dbReference type="InterPro" id="IPR018247">
    <property type="entry name" value="EF_Hand_1_Ca_BS"/>
</dbReference>
<keyword evidence="3" id="KW-0106">Calcium</keyword>
<protein>
    <submittedName>
        <fullName evidence="5">Calcyphosine</fullName>
    </submittedName>
</protein>
<accession>A0A4E0RXZ6</accession>
<dbReference type="Proteomes" id="UP000230066">
    <property type="component" value="Unassembled WGS sequence"/>
</dbReference>
<dbReference type="FunFam" id="1.10.238.10:FF:000178">
    <property type="entry name" value="Calmodulin-2 A"/>
    <property type="match status" value="1"/>
</dbReference>
<proteinExistence type="predicted"/>
<feature type="domain" description="EF-hand" evidence="4">
    <location>
        <begin position="111"/>
        <end position="146"/>
    </location>
</feature>
<dbReference type="GO" id="GO:0043226">
    <property type="term" value="C:organelle"/>
    <property type="evidence" value="ECO:0007669"/>
    <property type="project" value="UniProtKB-ARBA"/>
</dbReference>
<dbReference type="InterPro" id="IPR011992">
    <property type="entry name" value="EF-hand-dom_pair"/>
</dbReference>
<dbReference type="InterPro" id="IPR051581">
    <property type="entry name" value="Ca-bind"/>
</dbReference>
<keyword evidence="1" id="KW-0479">Metal-binding</keyword>
<dbReference type="PROSITE" id="PS00018">
    <property type="entry name" value="EF_HAND_1"/>
    <property type="match status" value="2"/>
</dbReference>
<evidence type="ECO:0000313" key="5">
    <source>
        <dbReference type="EMBL" id="THD23422.1"/>
    </source>
</evidence>
<dbReference type="Pfam" id="PF13499">
    <property type="entry name" value="EF-hand_7"/>
    <property type="match status" value="2"/>
</dbReference>
<feature type="domain" description="EF-hand" evidence="4">
    <location>
        <begin position="39"/>
        <end position="74"/>
    </location>
</feature>
<dbReference type="PANTHER" id="PTHR34524">
    <property type="entry name" value="CALCYPHOSIN"/>
    <property type="match status" value="1"/>
</dbReference>
<name>A0A4E0RXZ6_FASHE</name>
<sequence>MACTARSDALLQQKSKKKLQSATEPLEKLTHACLTRGANGIVGFGRQFKIMDDDGNKQLDFKEFVKGCRDFSADLTMDEIREVFNTIDKNGSGSIDFEEFLRALRPSMNKTRTDLVMRAFRKLDKTGDGVITVHDLKGVYNCKHHPKFINGEKTEDELFYEFLKTFQPENDYDDKVTLDEFLNYYSGVSASIDNDAYFDLMMRNAFKL</sequence>
<keyword evidence="2" id="KW-0677">Repeat</keyword>
<dbReference type="EMBL" id="JXXN02002156">
    <property type="protein sequence ID" value="THD23422.1"/>
    <property type="molecule type" value="Genomic_DNA"/>
</dbReference>
<dbReference type="PROSITE" id="PS50222">
    <property type="entry name" value="EF_HAND_2"/>
    <property type="match status" value="3"/>
</dbReference>
<dbReference type="Gene3D" id="1.10.238.10">
    <property type="entry name" value="EF-hand"/>
    <property type="match status" value="2"/>
</dbReference>
<evidence type="ECO:0000256" key="3">
    <source>
        <dbReference type="ARBA" id="ARBA00022837"/>
    </source>
</evidence>
<evidence type="ECO:0000313" key="6">
    <source>
        <dbReference type="Proteomes" id="UP000230066"/>
    </source>
</evidence>
<evidence type="ECO:0000256" key="2">
    <source>
        <dbReference type="ARBA" id="ARBA00022737"/>
    </source>
</evidence>
<dbReference type="AlphaFoldDB" id="A0A4E0RXZ6"/>
<dbReference type="SUPFAM" id="SSF47473">
    <property type="entry name" value="EF-hand"/>
    <property type="match status" value="1"/>
</dbReference>
<evidence type="ECO:0000256" key="1">
    <source>
        <dbReference type="ARBA" id="ARBA00022723"/>
    </source>
</evidence>
<reference evidence="5" key="1">
    <citation type="submission" date="2019-03" db="EMBL/GenBank/DDBJ databases">
        <title>Improved annotation for the trematode Fasciola hepatica.</title>
        <authorList>
            <person name="Choi Y.-J."/>
            <person name="Martin J."/>
            <person name="Mitreva M."/>
        </authorList>
    </citation>
    <scope>NUCLEOTIDE SEQUENCE [LARGE SCALE GENOMIC DNA]</scope>
</reference>
<dbReference type="CDD" id="cd00051">
    <property type="entry name" value="EFh"/>
    <property type="match status" value="1"/>
</dbReference>
<organism evidence="5 6">
    <name type="scientific">Fasciola hepatica</name>
    <name type="common">Liver fluke</name>
    <dbReference type="NCBI Taxonomy" id="6192"/>
    <lineage>
        <taxon>Eukaryota</taxon>
        <taxon>Metazoa</taxon>
        <taxon>Spiralia</taxon>
        <taxon>Lophotrochozoa</taxon>
        <taxon>Platyhelminthes</taxon>
        <taxon>Trematoda</taxon>
        <taxon>Digenea</taxon>
        <taxon>Plagiorchiida</taxon>
        <taxon>Echinostomata</taxon>
        <taxon>Echinostomatoidea</taxon>
        <taxon>Fasciolidae</taxon>
        <taxon>Fasciola</taxon>
    </lineage>
</organism>
<feature type="domain" description="EF-hand" evidence="4">
    <location>
        <begin position="75"/>
        <end position="110"/>
    </location>
</feature>
<dbReference type="SMART" id="SM00054">
    <property type="entry name" value="EFh"/>
    <property type="match status" value="3"/>
</dbReference>
<dbReference type="GO" id="GO:0005509">
    <property type="term" value="F:calcium ion binding"/>
    <property type="evidence" value="ECO:0007669"/>
    <property type="project" value="InterPro"/>
</dbReference>
<dbReference type="InterPro" id="IPR002048">
    <property type="entry name" value="EF_hand_dom"/>
</dbReference>
<evidence type="ECO:0000259" key="4">
    <source>
        <dbReference type="PROSITE" id="PS50222"/>
    </source>
</evidence>
<keyword evidence="6" id="KW-1185">Reference proteome</keyword>
<dbReference type="PANTHER" id="PTHR34524:SF6">
    <property type="entry name" value="CALCYPHOSINE LIKE"/>
    <property type="match status" value="1"/>
</dbReference>
<comment type="caution">
    <text evidence="5">The sequence shown here is derived from an EMBL/GenBank/DDBJ whole genome shotgun (WGS) entry which is preliminary data.</text>
</comment>